<feature type="signal peptide" evidence="1">
    <location>
        <begin position="1"/>
        <end position="22"/>
    </location>
</feature>
<organism evidence="2 3">
    <name type="scientific">Stenotrophomonas maltophilia</name>
    <name type="common">Pseudomonas maltophilia</name>
    <name type="synonym">Xanthomonas maltophilia</name>
    <dbReference type="NCBI Taxonomy" id="40324"/>
    <lineage>
        <taxon>Bacteria</taxon>
        <taxon>Pseudomonadati</taxon>
        <taxon>Pseudomonadota</taxon>
        <taxon>Gammaproteobacteria</taxon>
        <taxon>Lysobacterales</taxon>
        <taxon>Lysobacteraceae</taxon>
        <taxon>Stenotrophomonas</taxon>
        <taxon>Stenotrophomonas maltophilia group</taxon>
    </lineage>
</organism>
<comment type="caution">
    <text evidence="2">The sequence shown here is derived from an EMBL/GenBank/DDBJ whole genome shotgun (WGS) entry which is preliminary data.</text>
</comment>
<dbReference type="AlphaFoldDB" id="A0A270NT93"/>
<dbReference type="EMBL" id="NJGC01000001">
    <property type="protein sequence ID" value="PAM74808.1"/>
    <property type="molecule type" value="Genomic_DNA"/>
</dbReference>
<dbReference type="InterPro" id="IPR029058">
    <property type="entry name" value="AB_hydrolase_fold"/>
</dbReference>
<evidence type="ECO:0000313" key="2">
    <source>
        <dbReference type="EMBL" id="PAM74808.1"/>
    </source>
</evidence>
<accession>A0A270NT93</accession>
<name>A0A270NT93_STEMA</name>
<keyword evidence="1" id="KW-0732">Signal</keyword>
<proteinExistence type="predicted"/>
<dbReference type="Proteomes" id="UP000216433">
    <property type="component" value="Unassembled WGS sequence"/>
</dbReference>
<reference evidence="2 3" key="1">
    <citation type="submission" date="2017-06" db="EMBL/GenBank/DDBJ databases">
        <title>Genome sequencing and assembly of Stenotrophomonas maltophilia DF07.</title>
        <authorList>
            <person name="Iyer R."/>
        </authorList>
    </citation>
    <scope>NUCLEOTIDE SEQUENCE [LARGE SCALE GENOMIC DNA]</scope>
    <source>
        <strain evidence="2 3">DF07</strain>
    </source>
</reference>
<feature type="non-terminal residue" evidence="2">
    <location>
        <position position="78"/>
    </location>
</feature>
<protein>
    <recommendedName>
        <fullName evidence="4">Alpha/beta hydrolase</fullName>
    </recommendedName>
</protein>
<feature type="chain" id="PRO_5012357115" description="Alpha/beta hydrolase" evidence="1">
    <location>
        <begin position="23"/>
        <end position="78"/>
    </location>
</feature>
<dbReference type="SUPFAM" id="SSF53474">
    <property type="entry name" value="alpha/beta-Hydrolases"/>
    <property type="match status" value="1"/>
</dbReference>
<evidence type="ECO:0000313" key="3">
    <source>
        <dbReference type="Proteomes" id="UP000216433"/>
    </source>
</evidence>
<gene>
    <name evidence="2" type="ORF">CEK00_00005</name>
</gene>
<evidence type="ECO:0000256" key="1">
    <source>
        <dbReference type="SAM" id="SignalP"/>
    </source>
</evidence>
<sequence>MIRTSLLAAALALAGAAAPAFATQVDTAAPPTVILVHGAFADGSSWSKVLTTLHDWKVPAVAVQNPLTSLADDVAATR</sequence>
<evidence type="ECO:0008006" key="4">
    <source>
        <dbReference type="Google" id="ProtNLM"/>
    </source>
</evidence>